<evidence type="ECO:0000256" key="4">
    <source>
        <dbReference type="ARBA" id="ARBA00013189"/>
    </source>
</evidence>
<evidence type="ECO:0000256" key="6">
    <source>
        <dbReference type="ARBA" id="ARBA00023144"/>
    </source>
</evidence>
<comment type="catalytic activity">
    <reaction evidence="1 8">
        <text>UDP-alpha-D-glucose = UDP-alpha-D-galactose</text>
        <dbReference type="Rhea" id="RHEA:22168"/>
        <dbReference type="ChEBI" id="CHEBI:58885"/>
        <dbReference type="ChEBI" id="CHEBI:66914"/>
        <dbReference type="EC" id="5.1.3.2"/>
    </reaction>
</comment>
<evidence type="ECO:0000256" key="5">
    <source>
        <dbReference type="ARBA" id="ARBA00023027"/>
    </source>
</evidence>
<reference evidence="10" key="1">
    <citation type="submission" date="2017-10" db="EMBL/GenBank/DDBJ databases">
        <title>Paulinella longichromatophora chromatophore genome.</title>
        <authorList>
            <person name="Lhee D."/>
            <person name="Yoon H.S."/>
        </authorList>
    </citation>
    <scope>NUCLEOTIDE SEQUENCE</scope>
</reference>
<keyword evidence="8" id="KW-0119">Carbohydrate metabolism</keyword>
<dbReference type="UniPathway" id="UPA00214"/>
<protein>
    <recommendedName>
        <fullName evidence="4 8">UDP-glucose 4-epimerase</fullName>
        <ecNumber evidence="4 8">5.1.3.2</ecNumber>
    </recommendedName>
</protein>
<dbReference type="InterPro" id="IPR036291">
    <property type="entry name" value="NAD(P)-bd_dom_sf"/>
</dbReference>
<dbReference type="EMBL" id="MG264610">
    <property type="protein sequence ID" value="AUG32468.1"/>
    <property type="molecule type" value="Genomic_DNA"/>
</dbReference>
<comment type="subunit">
    <text evidence="8">Homodimer.</text>
</comment>
<dbReference type="GO" id="GO:0005829">
    <property type="term" value="C:cytosol"/>
    <property type="evidence" value="ECO:0007669"/>
    <property type="project" value="TreeGrafter"/>
</dbReference>
<dbReference type="GO" id="GO:0006012">
    <property type="term" value="P:galactose metabolic process"/>
    <property type="evidence" value="ECO:0007669"/>
    <property type="project" value="UniProtKB-UniPathway"/>
</dbReference>
<dbReference type="CDD" id="cd05247">
    <property type="entry name" value="UDP_G4E_1_SDR_e"/>
    <property type="match status" value="1"/>
</dbReference>
<organism evidence="10">
    <name type="scientific">Paulinella longichromatophora</name>
    <dbReference type="NCBI Taxonomy" id="1708747"/>
    <lineage>
        <taxon>Eukaryota</taxon>
        <taxon>Sar</taxon>
        <taxon>Rhizaria</taxon>
        <taxon>Cercozoa</taxon>
        <taxon>Imbricatea</taxon>
        <taxon>Silicofilosea</taxon>
        <taxon>Euglyphida</taxon>
        <taxon>Paulinellidae</taxon>
        <taxon>Paulinella</taxon>
    </lineage>
</organism>
<evidence type="ECO:0000256" key="8">
    <source>
        <dbReference type="RuleBase" id="RU366046"/>
    </source>
</evidence>
<accession>A0A2H4ZPL6</accession>
<comment type="pathway">
    <text evidence="3 8">Carbohydrate metabolism; galactose metabolism.</text>
</comment>
<evidence type="ECO:0000256" key="2">
    <source>
        <dbReference type="ARBA" id="ARBA00001911"/>
    </source>
</evidence>
<dbReference type="PANTHER" id="PTHR43725">
    <property type="entry name" value="UDP-GLUCOSE 4-EPIMERASE"/>
    <property type="match status" value="1"/>
</dbReference>
<dbReference type="PRINTS" id="PR01713">
    <property type="entry name" value="NUCEPIMERASE"/>
</dbReference>
<dbReference type="Gene3D" id="3.40.50.720">
    <property type="entry name" value="NAD(P)-binding Rossmann-like Domain"/>
    <property type="match status" value="1"/>
</dbReference>
<dbReference type="Pfam" id="PF01370">
    <property type="entry name" value="Epimerase"/>
    <property type="match status" value="1"/>
</dbReference>
<dbReference type="AlphaFoldDB" id="A0A2H4ZPL6"/>
<sequence length="349" mass="38025">MANLLITGGAGFIGSHTCLVLIQAGHQLVVIDNFTNSCPESLKRVEKLTGIQNHLTLIEGNVCIESDLERAFAAVYTKNSLSHRSIDAVIHFAGLKSVSESRIHPLCYWDVNVNGSSKLLKVMAAHGCRTIVFSSSATIYGYPNQIPIPEDALIAPINPYGQTKAAVEQLLADLSGSESGWRIARLRYFNPVGAHPSGLIGEDPRGTPNNLFPFITQVAAGRRSHLSIFGRDWPTSDGTGIRDYIHIMDLAEGHCTTLKVLLDEKPQMLTLNLGSGTGISVLDMISTFETTCGKIVPYQFTARRSGDAPKTIADASLAKARLGWSTKRDLIEICRDGWAWQQANPYGYE</sequence>
<evidence type="ECO:0000256" key="1">
    <source>
        <dbReference type="ARBA" id="ARBA00000083"/>
    </source>
</evidence>
<dbReference type="NCBIfam" id="TIGR01179">
    <property type="entry name" value="galE"/>
    <property type="match status" value="1"/>
</dbReference>
<proteinExistence type="inferred from homology"/>
<dbReference type="SUPFAM" id="SSF51735">
    <property type="entry name" value="NAD(P)-binding Rossmann-fold domains"/>
    <property type="match status" value="1"/>
</dbReference>
<keyword evidence="5 8" id="KW-0520">NAD</keyword>
<dbReference type="GO" id="GO:0003978">
    <property type="term" value="F:UDP-glucose 4-epimerase activity"/>
    <property type="evidence" value="ECO:0007669"/>
    <property type="project" value="UniProtKB-UniRule"/>
</dbReference>
<evidence type="ECO:0000256" key="3">
    <source>
        <dbReference type="ARBA" id="ARBA00004947"/>
    </source>
</evidence>
<gene>
    <name evidence="10" type="primary">galE</name>
    <name evidence="10" type="ORF">PLO_474</name>
</gene>
<dbReference type="InterPro" id="IPR001509">
    <property type="entry name" value="Epimerase_deHydtase"/>
</dbReference>
<comment type="similarity">
    <text evidence="8">Belongs to the NAD(P)-dependent epimerase/dehydratase family.</text>
</comment>
<dbReference type="InterPro" id="IPR005886">
    <property type="entry name" value="UDP_G4E"/>
</dbReference>
<evidence type="ECO:0000259" key="9">
    <source>
        <dbReference type="Pfam" id="PF01370"/>
    </source>
</evidence>
<evidence type="ECO:0000313" key="10">
    <source>
        <dbReference type="EMBL" id="AUG32468.1"/>
    </source>
</evidence>
<name>A0A2H4ZPL6_9EUKA</name>
<dbReference type="Gene3D" id="3.90.25.10">
    <property type="entry name" value="UDP-galactose 4-epimerase, domain 1"/>
    <property type="match status" value="1"/>
</dbReference>
<dbReference type="PANTHER" id="PTHR43725:SF47">
    <property type="entry name" value="UDP-GLUCOSE 4-EPIMERASE"/>
    <property type="match status" value="1"/>
</dbReference>
<comment type="cofactor">
    <cofactor evidence="2 8">
        <name>NAD(+)</name>
        <dbReference type="ChEBI" id="CHEBI:57540"/>
    </cofactor>
</comment>
<dbReference type="EC" id="5.1.3.2" evidence="4 8"/>
<keyword evidence="7 8" id="KW-0413">Isomerase</keyword>
<geneLocation type="plastid" evidence="10"/>
<feature type="domain" description="NAD-dependent epimerase/dehydratase" evidence="9">
    <location>
        <begin position="5"/>
        <end position="260"/>
    </location>
</feature>
<keyword evidence="10" id="KW-0934">Plastid</keyword>
<keyword evidence="6" id="KW-0299">Galactose metabolism</keyword>
<evidence type="ECO:0000256" key="7">
    <source>
        <dbReference type="ARBA" id="ARBA00023235"/>
    </source>
</evidence>